<dbReference type="EMBL" id="JACHOP010000008">
    <property type="protein sequence ID" value="MBB5757596.1"/>
    <property type="molecule type" value="Genomic_DNA"/>
</dbReference>
<dbReference type="Proteomes" id="UP000583454">
    <property type="component" value="Unassembled WGS sequence"/>
</dbReference>
<accession>A0A840ZJ53</accession>
<evidence type="ECO:0000313" key="3">
    <source>
        <dbReference type="EMBL" id="MBB5757596.1"/>
    </source>
</evidence>
<dbReference type="AlphaFoldDB" id="A0A840ZJ53"/>
<feature type="region of interest" description="Disordered" evidence="1">
    <location>
        <begin position="1"/>
        <end position="30"/>
    </location>
</feature>
<gene>
    <name evidence="3" type="ORF">HNR00_002310</name>
</gene>
<dbReference type="Pfam" id="PF13403">
    <property type="entry name" value="Hint_2"/>
    <property type="match status" value="1"/>
</dbReference>
<protein>
    <recommendedName>
        <fullName evidence="2">Hedgehog/Intein (Hint) domain-containing protein</fullName>
    </recommendedName>
</protein>
<dbReference type="InterPro" id="IPR036844">
    <property type="entry name" value="Hint_dom_sf"/>
</dbReference>
<keyword evidence="4" id="KW-1185">Reference proteome</keyword>
<dbReference type="InterPro" id="IPR028992">
    <property type="entry name" value="Hedgehog/Intein_dom"/>
</dbReference>
<evidence type="ECO:0000256" key="1">
    <source>
        <dbReference type="SAM" id="MobiDB-lite"/>
    </source>
</evidence>
<dbReference type="SUPFAM" id="SSF51294">
    <property type="entry name" value="Hedgehog/intein (Hint) domain"/>
    <property type="match status" value="1"/>
</dbReference>
<name>A0A840ZJ53_9HYPH</name>
<feature type="domain" description="Hedgehog/Intein (Hint)" evidence="2">
    <location>
        <begin position="199"/>
        <end position="337"/>
    </location>
</feature>
<reference evidence="3 4" key="1">
    <citation type="submission" date="2020-08" db="EMBL/GenBank/DDBJ databases">
        <title>Genomic Encyclopedia of Type Strains, Phase IV (KMG-IV): sequencing the most valuable type-strain genomes for metagenomic binning, comparative biology and taxonomic classification.</title>
        <authorList>
            <person name="Goeker M."/>
        </authorList>
    </citation>
    <scope>NUCLEOTIDE SEQUENCE [LARGE SCALE GENOMIC DNA]</scope>
    <source>
        <strain evidence="3 4">DSM 2163</strain>
    </source>
</reference>
<evidence type="ECO:0000259" key="2">
    <source>
        <dbReference type="Pfam" id="PF13403"/>
    </source>
</evidence>
<dbReference type="RefSeq" id="WP_183569301.1">
    <property type="nucleotide sequence ID" value="NZ_JACHOP010000008.1"/>
</dbReference>
<proteinExistence type="predicted"/>
<comment type="caution">
    <text evidence="3">The sequence shown here is derived from an EMBL/GenBank/DDBJ whole genome shotgun (WGS) entry which is preliminary data.</text>
</comment>
<sequence>MGMATTETFAGGQQTGWTDTNGNAAPVDTTPNDGFSDFLGRFVGSGGVEAVSKTYTFTASSSPTTISFDFNKIDSWDEGYFGVNDQFKVFLNGQTALTFAPSGFSGDDDAPGGSNGASGNFTAGSLTGSYTITSNSPDSELGFGQQTGYYQQAFYDRIYRVELTLDATPATVRLGFGSTLDGNVDDESYGIDNVTTDAVCFAHSSAIRVVREGTTRDMPVEHLRVGDEAVTASGALRPIRWIGHRTVACRGRADLLPVRIAAHAFGEGRPSRDLSVSPAHAIAVDILGEVLIPACRLINGTTITQVDVEEVTYWHVELDSHDILLAENLSAESYLDCGNRRFFANADAVDLAATPDTRPEGSLPFCRPFHEAGALVDLARARLRDRAEELGWRKVKETFAGLHIVADGCAIRPDMEGLTARFVVPADARDVHLVSSTSVPAHVLADSSDDRELGLPLASLVIDDGLTGARAIALDDDRFGKGFHAVEGGTRWTDGLVVLPTDLWAGCKGSFFLRVTLAGPALPRWIAPGETAGAVDLAERRRA</sequence>
<organism evidence="3 4">
    <name type="scientific">Methylorubrum rhodinum</name>
    <dbReference type="NCBI Taxonomy" id="29428"/>
    <lineage>
        <taxon>Bacteria</taxon>
        <taxon>Pseudomonadati</taxon>
        <taxon>Pseudomonadota</taxon>
        <taxon>Alphaproteobacteria</taxon>
        <taxon>Hyphomicrobiales</taxon>
        <taxon>Methylobacteriaceae</taxon>
        <taxon>Methylorubrum</taxon>
    </lineage>
</organism>
<evidence type="ECO:0000313" key="4">
    <source>
        <dbReference type="Proteomes" id="UP000583454"/>
    </source>
</evidence>